<evidence type="ECO:0000313" key="2">
    <source>
        <dbReference type="EMBL" id="KAJ8869842.1"/>
    </source>
</evidence>
<dbReference type="Proteomes" id="UP001159363">
    <property type="component" value="Chromosome 12"/>
</dbReference>
<accession>A0ABQ9GBQ8</accession>
<organism evidence="2 3">
    <name type="scientific">Dryococelus australis</name>
    <dbReference type="NCBI Taxonomy" id="614101"/>
    <lineage>
        <taxon>Eukaryota</taxon>
        <taxon>Metazoa</taxon>
        <taxon>Ecdysozoa</taxon>
        <taxon>Arthropoda</taxon>
        <taxon>Hexapoda</taxon>
        <taxon>Insecta</taxon>
        <taxon>Pterygota</taxon>
        <taxon>Neoptera</taxon>
        <taxon>Polyneoptera</taxon>
        <taxon>Phasmatodea</taxon>
        <taxon>Verophasmatodea</taxon>
        <taxon>Anareolatae</taxon>
        <taxon>Phasmatidae</taxon>
        <taxon>Eurycanthinae</taxon>
        <taxon>Dryococelus</taxon>
    </lineage>
</organism>
<comment type="caution">
    <text evidence="2">The sequence shown here is derived from an EMBL/GenBank/DDBJ whole genome shotgun (WGS) entry which is preliminary data.</text>
</comment>
<evidence type="ECO:0000256" key="1">
    <source>
        <dbReference type="SAM" id="MobiDB-lite"/>
    </source>
</evidence>
<proteinExistence type="predicted"/>
<dbReference type="EMBL" id="JARBHB010000013">
    <property type="protein sequence ID" value="KAJ8869842.1"/>
    <property type="molecule type" value="Genomic_DNA"/>
</dbReference>
<feature type="compositionally biased region" description="Polar residues" evidence="1">
    <location>
        <begin position="69"/>
        <end position="86"/>
    </location>
</feature>
<reference evidence="2 3" key="1">
    <citation type="submission" date="2023-02" db="EMBL/GenBank/DDBJ databases">
        <title>LHISI_Scaffold_Assembly.</title>
        <authorList>
            <person name="Stuart O.P."/>
            <person name="Cleave R."/>
            <person name="Magrath M.J.L."/>
            <person name="Mikheyev A.S."/>
        </authorList>
    </citation>
    <scope>NUCLEOTIDE SEQUENCE [LARGE SCALE GENOMIC DNA]</scope>
    <source>
        <strain evidence="2">Daus_M_001</strain>
        <tissue evidence="2">Leg muscle</tissue>
    </source>
</reference>
<keyword evidence="3" id="KW-1185">Reference proteome</keyword>
<feature type="region of interest" description="Disordered" evidence="1">
    <location>
        <begin position="67"/>
        <end position="146"/>
    </location>
</feature>
<gene>
    <name evidence="2" type="ORF">PR048_028851</name>
</gene>
<sequence>MRPEEIVAPQGLSSVTLSPARRRVTSQRFVACWFAPGTVTAKGGEQTGGRVSLGEIAIARAVPVPMLRHNNNGARSTVARGNSEASTEQRRNERTGETGDPRENPRRPAASSGAIPTRGHPGATPPVNEPLFAQAGGEQSNHHTAEASCRKRIPFYDLPQKPTISFPACGGSTSSHLQLWRRGTSRYWLAGSLGNKEGGRHRHLLAVHEPHKRRGVVRARVLHGTTHLCVTALEATRQTSCTTCVEAAIELPRIEHSVNLTSKEKSCSGVLASVKTVHSTLRKTVVNCQTDLFRRPFRNLAKDNLHNEFVLLCVHNQVLEPMSVKRGLVWSSAGMKGQGKRENPEKTRRPAVSSVTISTCDNPDEKGDGVALHWSEKGDGVALHWSEKGDGVALIEQVFLDNLLISVPPATARFSSHLPEPRLQNFHPRKIIFDFFEQELKRSCVELASKNSVTDSATCPNAIAWYTLFTVNRTLQQYGATGQDGVGTPFANQSLVTRVVNPAAQPVGNLLLHAVANQTQCPFPELRTVSWRMGTTT</sequence>
<feature type="compositionally biased region" description="Basic and acidic residues" evidence="1">
    <location>
        <begin position="87"/>
        <end position="106"/>
    </location>
</feature>
<name>A0ABQ9GBQ8_9NEOP</name>
<evidence type="ECO:0000313" key="3">
    <source>
        <dbReference type="Proteomes" id="UP001159363"/>
    </source>
</evidence>
<protein>
    <submittedName>
        <fullName evidence="2">Uncharacterized protein</fullName>
    </submittedName>
</protein>